<dbReference type="InterPro" id="IPR049326">
    <property type="entry name" value="Rhodopsin_dom_fungi"/>
</dbReference>
<evidence type="ECO:0000256" key="4">
    <source>
        <dbReference type="ARBA" id="ARBA00023136"/>
    </source>
</evidence>
<feature type="transmembrane region" description="Helical" evidence="7">
    <location>
        <begin position="78"/>
        <end position="102"/>
    </location>
</feature>
<keyword evidence="2 7" id="KW-0812">Transmembrane</keyword>
<comment type="subcellular location">
    <subcellularLocation>
        <location evidence="1">Membrane</location>
        <topology evidence="1">Multi-pass membrane protein</topology>
    </subcellularLocation>
</comment>
<protein>
    <recommendedName>
        <fullName evidence="8">Rhodopsin domain-containing protein</fullName>
    </recommendedName>
</protein>
<evidence type="ECO:0000313" key="9">
    <source>
        <dbReference type="EMBL" id="KAK8174132.1"/>
    </source>
</evidence>
<keyword evidence="10" id="KW-1185">Reference proteome</keyword>
<organism evidence="9 10">
    <name type="scientific">Phyllosticta citrichinensis</name>
    <dbReference type="NCBI Taxonomy" id="1130410"/>
    <lineage>
        <taxon>Eukaryota</taxon>
        <taxon>Fungi</taxon>
        <taxon>Dikarya</taxon>
        <taxon>Ascomycota</taxon>
        <taxon>Pezizomycotina</taxon>
        <taxon>Dothideomycetes</taxon>
        <taxon>Dothideomycetes incertae sedis</taxon>
        <taxon>Botryosphaeriales</taxon>
        <taxon>Phyllostictaceae</taxon>
        <taxon>Phyllosticta</taxon>
    </lineage>
</organism>
<evidence type="ECO:0000256" key="3">
    <source>
        <dbReference type="ARBA" id="ARBA00022989"/>
    </source>
</evidence>
<evidence type="ECO:0000256" key="5">
    <source>
        <dbReference type="ARBA" id="ARBA00038359"/>
    </source>
</evidence>
<keyword evidence="4 7" id="KW-0472">Membrane</keyword>
<gene>
    <name evidence="9" type="ORF">IWX90DRAFT_165007</name>
</gene>
<feature type="transmembrane region" description="Helical" evidence="7">
    <location>
        <begin position="114"/>
        <end position="134"/>
    </location>
</feature>
<dbReference type="PANTHER" id="PTHR33048:SF47">
    <property type="entry name" value="INTEGRAL MEMBRANE PROTEIN-RELATED"/>
    <property type="match status" value="1"/>
</dbReference>
<dbReference type="InterPro" id="IPR052337">
    <property type="entry name" value="SAT4-like"/>
</dbReference>
<reference evidence="9 10" key="1">
    <citation type="journal article" date="2022" name="G3 (Bethesda)">
        <title>Enemy or ally: a genomic approach to elucidate the lifestyle of Phyllosticta citrichinaensis.</title>
        <authorList>
            <person name="Buijs V.A."/>
            <person name="Groenewald J.Z."/>
            <person name="Haridas S."/>
            <person name="LaButti K.M."/>
            <person name="Lipzen A."/>
            <person name="Martin F.M."/>
            <person name="Barry K."/>
            <person name="Grigoriev I.V."/>
            <person name="Crous P.W."/>
            <person name="Seidl M.F."/>
        </authorList>
    </citation>
    <scope>NUCLEOTIDE SEQUENCE [LARGE SCALE GENOMIC DNA]</scope>
    <source>
        <strain evidence="9 10">CBS 129764</strain>
    </source>
</reference>
<sequence length="514" mass="56298">MLIWGSLLGPLQGIVFSAALMDAAVLHMAQEAAGPTLCLCLSEYLLFRLHLNHPCLSRVPRVYSSSAVGLTMQIASGALRAVIVAYANLFLSLLFVCLKIGVRYRVTCGLGFDDALVVVAWISLIPLVVLIHLQANNGMGYHAEELAPYNLSSVLQYFWASVWVHMIALGLSKLSILTQYLRIFLDRRTRLLTWLTMAFVIVYTLQAILVGVFVCIPVEAFWNRSIQGQCINLLISNYVNAGFNISTDLVIILIPIPALNKLQVSKSQYIALLVAFSIGGLSCIISIVRLHAVATSFKRNDTVSHNQAPAMWSAIEVALAIICACLPSLRPILTRGLHALGFASNPSPRSHRAMYNKSKSNPAADNYYSGNKYAPNNKNNNINGIGSGSRSSGRSRSRSRRNTAPWFLDHVNGNDSASANNLNVSRWSLDDDDVEQRSLPGVPSPTFSGRSSGTKDAAADFIELKRAGGGGGVGGPRGIRVDTTVEWASFEGRDEWERERDRIRKKIARVKRRG</sequence>
<keyword evidence="3 7" id="KW-1133">Transmembrane helix</keyword>
<feature type="transmembrane region" description="Helical" evidence="7">
    <location>
        <begin position="238"/>
        <end position="257"/>
    </location>
</feature>
<comment type="similarity">
    <text evidence="5">Belongs to the SAT4 family.</text>
</comment>
<name>A0ABR1Y0Y4_9PEZI</name>
<evidence type="ECO:0000256" key="2">
    <source>
        <dbReference type="ARBA" id="ARBA00022692"/>
    </source>
</evidence>
<dbReference type="PANTHER" id="PTHR33048">
    <property type="entry name" value="PTH11-LIKE INTEGRAL MEMBRANE PROTEIN (AFU_ORTHOLOGUE AFUA_5G11245)"/>
    <property type="match status" value="1"/>
</dbReference>
<evidence type="ECO:0000313" key="10">
    <source>
        <dbReference type="Proteomes" id="UP001456524"/>
    </source>
</evidence>
<comment type="caution">
    <text evidence="9">The sequence shown here is derived from an EMBL/GenBank/DDBJ whole genome shotgun (WGS) entry which is preliminary data.</text>
</comment>
<proteinExistence type="inferred from homology"/>
<evidence type="ECO:0000256" key="7">
    <source>
        <dbReference type="SAM" id="Phobius"/>
    </source>
</evidence>
<feature type="transmembrane region" description="Helical" evidence="7">
    <location>
        <begin position="154"/>
        <end position="171"/>
    </location>
</feature>
<evidence type="ECO:0000259" key="8">
    <source>
        <dbReference type="Pfam" id="PF20684"/>
    </source>
</evidence>
<feature type="transmembrane region" description="Helical" evidence="7">
    <location>
        <begin position="310"/>
        <end position="329"/>
    </location>
</feature>
<feature type="region of interest" description="Disordered" evidence="6">
    <location>
        <begin position="346"/>
        <end position="400"/>
    </location>
</feature>
<feature type="transmembrane region" description="Helical" evidence="7">
    <location>
        <begin position="191"/>
        <end position="218"/>
    </location>
</feature>
<feature type="compositionally biased region" description="Low complexity" evidence="6">
    <location>
        <begin position="376"/>
        <end position="392"/>
    </location>
</feature>
<evidence type="ECO:0000256" key="1">
    <source>
        <dbReference type="ARBA" id="ARBA00004141"/>
    </source>
</evidence>
<dbReference type="EMBL" id="JBBWUH010000003">
    <property type="protein sequence ID" value="KAK8174132.1"/>
    <property type="molecule type" value="Genomic_DNA"/>
</dbReference>
<evidence type="ECO:0000256" key="6">
    <source>
        <dbReference type="SAM" id="MobiDB-lite"/>
    </source>
</evidence>
<dbReference type="Proteomes" id="UP001456524">
    <property type="component" value="Unassembled WGS sequence"/>
</dbReference>
<feature type="transmembrane region" description="Helical" evidence="7">
    <location>
        <begin position="269"/>
        <end position="290"/>
    </location>
</feature>
<accession>A0ABR1Y0Y4</accession>
<feature type="domain" description="Rhodopsin" evidence="8">
    <location>
        <begin position="99"/>
        <end position="334"/>
    </location>
</feature>
<dbReference type="Pfam" id="PF20684">
    <property type="entry name" value="Fung_rhodopsin"/>
    <property type="match status" value="1"/>
</dbReference>